<dbReference type="AlphaFoldDB" id="A0A4Q9PGT5"/>
<reference evidence="2 3" key="1">
    <citation type="submission" date="2019-01" db="EMBL/GenBank/DDBJ databases">
        <title>Draft genome sequences of three monokaryotic isolates of the white-rot basidiomycete fungus Dichomitus squalens.</title>
        <authorList>
            <consortium name="DOE Joint Genome Institute"/>
            <person name="Lopez S.C."/>
            <person name="Andreopoulos B."/>
            <person name="Pangilinan J."/>
            <person name="Lipzen A."/>
            <person name="Riley R."/>
            <person name="Ahrendt S."/>
            <person name="Ng V."/>
            <person name="Barry K."/>
            <person name="Daum C."/>
            <person name="Grigoriev I.V."/>
            <person name="Hilden K.S."/>
            <person name="Makela M.R."/>
            <person name="de Vries R.P."/>
        </authorList>
    </citation>
    <scope>NUCLEOTIDE SEQUENCE [LARGE SCALE GENOMIC DNA]</scope>
    <source>
        <strain evidence="2 3">CBS 464.89</strain>
    </source>
</reference>
<name>A0A4Q9PGT5_9APHY</name>
<evidence type="ECO:0000313" key="3">
    <source>
        <dbReference type="Proteomes" id="UP000292082"/>
    </source>
</evidence>
<protein>
    <submittedName>
        <fullName evidence="2">Uncharacterized protein</fullName>
    </submittedName>
</protein>
<keyword evidence="3" id="KW-1185">Reference proteome</keyword>
<gene>
    <name evidence="2" type="ORF">BD310DRAFT_937357</name>
</gene>
<evidence type="ECO:0000256" key="1">
    <source>
        <dbReference type="SAM" id="MobiDB-lite"/>
    </source>
</evidence>
<feature type="region of interest" description="Disordered" evidence="1">
    <location>
        <begin position="155"/>
        <end position="184"/>
    </location>
</feature>
<organism evidence="2 3">
    <name type="scientific">Dichomitus squalens</name>
    <dbReference type="NCBI Taxonomy" id="114155"/>
    <lineage>
        <taxon>Eukaryota</taxon>
        <taxon>Fungi</taxon>
        <taxon>Dikarya</taxon>
        <taxon>Basidiomycota</taxon>
        <taxon>Agaricomycotina</taxon>
        <taxon>Agaricomycetes</taxon>
        <taxon>Polyporales</taxon>
        <taxon>Polyporaceae</taxon>
        <taxon>Dichomitus</taxon>
    </lineage>
</organism>
<dbReference type="EMBL" id="ML145205">
    <property type="protein sequence ID" value="TBU53775.1"/>
    <property type="molecule type" value="Genomic_DNA"/>
</dbReference>
<dbReference type="Proteomes" id="UP000292082">
    <property type="component" value="Unassembled WGS sequence"/>
</dbReference>
<sequence>MPDVRRRWLRRMNWSEVPKCSAGSWSCRGCCRCEERAHHGARPWVAPWSDVDYGRLWARFPVEARNAPASMSRLRVPASDVGGDGARGLRRLRMRERRAAASRTTGAARKTAPAAVVDGWMRPGWCSCERSPFSIGSWGRKPMCRITVGAHTSAAHSSLPSAHHDGLPTLPGAPSQCARGRQLA</sequence>
<accession>A0A4Q9PGT5</accession>
<proteinExistence type="predicted"/>
<evidence type="ECO:0000313" key="2">
    <source>
        <dbReference type="EMBL" id="TBU53775.1"/>
    </source>
</evidence>